<dbReference type="OrthoDB" id="5802353at2759"/>
<dbReference type="EMBL" id="KN716235">
    <property type="protein sequence ID" value="KJH49423.1"/>
    <property type="molecule type" value="Genomic_DNA"/>
</dbReference>
<evidence type="ECO:0000313" key="2">
    <source>
        <dbReference type="Proteomes" id="UP000053766"/>
    </source>
</evidence>
<accession>A0A0D8XXP2</accession>
<organism evidence="1 2">
    <name type="scientific">Dictyocaulus viviparus</name>
    <name type="common">Bovine lungworm</name>
    <dbReference type="NCBI Taxonomy" id="29172"/>
    <lineage>
        <taxon>Eukaryota</taxon>
        <taxon>Metazoa</taxon>
        <taxon>Ecdysozoa</taxon>
        <taxon>Nematoda</taxon>
        <taxon>Chromadorea</taxon>
        <taxon>Rhabditida</taxon>
        <taxon>Rhabditina</taxon>
        <taxon>Rhabditomorpha</taxon>
        <taxon>Strongyloidea</taxon>
        <taxon>Metastrongylidae</taxon>
        <taxon>Dictyocaulus</taxon>
    </lineage>
</organism>
<gene>
    <name evidence="1" type="ORF">DICVIV_04438</name>
</gene>
<sequence>MSIENRSTATQGRHRGKAKGRLKVCRNKYSDFWCWFIKVGSKEFREKYGRNYDETDENDRHLIGQLWILVKGSYDQNSQQKFNGNYTPQSVGNVEITKSLRTLRGPSHSSPYRSTSFQNCPPISCVVSDFSNVVLQFLEVLPYPVISPVNGHVLICPAEIAVTNFTLANGPTFHSEIIHFDRNLSYDCSSSYYEKNNFYFWDQDTIRQNAVLVNVLIKQARGKTPQDMWRTLIRNRNSCEITVCDARNILVVERALLFLASTAGVDQQPTYNEIMDTMVTAQDLVIALSSHYSDVAGMCVSNYLSREKMDREFEKPRTTSICCHYHENTILCHKSRQFCPVAKTAILIDAFYSLCFSANVDDFRTKYRAQIHRFTDIDSDEDTPHTTLSKFAQFFHISSRCFLQRVLQLSRSRECSSDFDQTENIETEREYSQQNIFVFRYTVVSIESSPFVRRRKVEIDLKDAISRLLDTPTRFDQFD</sequence>
<name>A0A0D8XXP2_DICVI</name>
<evidence type="ECO:0000313" key="1">
    <source>
        <dbReference type="EMBL" id="KJH49423.1"/>
    </source>
</evidence>
<keyword evidence="2" id="KW-1185">Reference proteome</keyword>
<evidence type="ECO:0008006" key="3">
    <source>
        <dbReference type="Google" id="ProtNLM"/>
    </source>
</evidence>
<dbReference type="AlphaFoldDB" id="A0A0D8XXP2"/>
<reference evidence="1 2" key="1">
    <citation type="submission" date="2013-11" db="EMBL/GenBank/DDBJ databases">
        <title>Draft genome of the bovine lungworm Dictyocaulus viviparus.</title>
        <authorList>
            <person name="Mitreva M."/>
        </authorList>
    </citation>
    <scope>NUCLEOTIDE SEQUENCE [LARGE SCALE GENOMIC DNA]</scope>
    <source>
        <strain evidence="1 2">HannoverDv2000</strain>
    </source>
</reference>
<dbReference type="Proteomes" id="UP000053766">
    <property type="component" value="Unassembled WGS sequence"/>
</dbReference>
<protein>
    <recommendedName>
        <fullName evidence="3">Maelstrom domain-containing protein</fullName>
    </recommendedName>
</protein>
<proteinExistence type="predicted"/>
<reference evidence="2" key="2">
    <citation type="journal article" date="2016" name="Sci. Rep.">
        <title>Dictyocaulus viviparus genome, variome and transcriptome elucidate lungworm biology and support future intervention.</title>
        <authorList>
            <person name="McNulty S.N."/>
            <person name="Strube C."/>
            <person name="Rosa B.A."/>
            <person name="Martin J.C."/>
            <person name="Tyagi R."/>
            <person name="Choi Y.J."/>
            <person name="Wang Q."/>
            <person name="Hallsworth Pepin K."/>
            <person name="Zhang X."/>
            <person name="Ozersky P."/>
            <person name="Wilson R.K."/>
            <person name="Sternberg P.W."/>
            <person name="Gasser R.B."/>
            <person name="Mitreva M."/>
        </authorList>
    </citation>
    <scope>NUCLEOTIDE SEQUENCE [LARGE SCALE GENOMIC DNA]</scope>
    <source>
        <strain evidence="2">HannoverDv2000</strain>
    </source>
</reference>